<dbReference type="PANTHER" id="PTHR43053:SF4">
    <property type="entry name" value="MYOGENESIS-REGULATING GLYCOSIDASE"/>
    <property type="match status" value="1"/>
</dbReference>
<dbReference type="AlphaFoldDB" id="A0A1B0DC58"/>
<feature type="domain" description="Glycoside hydrolase family 31 TIM barrel" evidence="6">
    <location>
        <begin position="255"/>
        <end position="553"/>
    </location>
</feature>
<dbReference type="VEuPathDB" id="VectorBase:PPAPM1_004792"/>
<dbReference type="PANTHER" id="PTHR43053">
    <property type="entry name" value="GLYCOSIDASE FAMILY 31"/>
    <property type="match status" value="1"/>
</dbReference>
<keyword evidence="3 5" id="KW-0378">Hydrolase</keyword>
<dbReference type="EnsemblMetazoa" id="PPAI005397-RA">
    <property type="protein sequence ID" value="PPAI005397-PA"/>
    <property type="gene ID" value="PPAI005397"/>
</dbReference>
<keyword evidence="9" id="KW-1185">Reference proteome</keyword>
<reference evidence="8" key="1">
    <citation type="submission" date="2022-08" db="UniProtKB">
        <authorList>
            <consortium name="EnsemblMetazoa"/>
        </authorList>
    </citation>
    <scope>IDENTIFICATION</scope>
    <source>
        <strain evidence="8">Israel</strain>
    </source>
</reference>
<name>A0A1B0DC58_PHLPP</name>
<evidence type="ECO:0000313" key="9">
    <source>
        <dbReference type="Proteomes" id="UP000092462"/>
    </source>
</evidence>
<dbReference type="InterPro" id="IPR017853">
    <property type="entry name" value="GH"/>
</dbReference>
<evidence type="ECO:0000256" key="5">
    <source>
        <dbReference type="RuleBase" id="RU361185"/>
    </source>
</evidence>
<keyword evidence="4 5" id="KW-0326">Glycosidase</keyword>
<evidence type="ECO:0000259" key="7">
    <source>
        <dbReference type="Pfam" id="PF21365"/>
    </source>
</evidence>
<dbReference type="Proteomes" id="UP000092462">
    <property type="component" value="Unassembled WGS sequence"/>
</dbReference>
<sequence length="656" mass="75554">MIGIKLGLFLVFSVLAKCSVRNVQSKYHLSSRIDPGVRFILETNECAGVGYRIVRDNQIVFESTLGHFAPLSSAIDHGNKIILISNQDQIVLELVEDTPAIFLVDISRKNIKSDKSITDCVSLGRNSLHWYGGPQQKYQYWPVEKLTLPNYSYVTKEADNAAVAERYWVNTEGAFIHLSDTTPLFIDQNSMKDDHLCFIARQSLPYNPRHPTFDFEYSIGVARDAKAAHIEAVHRFLGRPSGVPDPLMAARPIWSTWARYKRDIDETVVMRFANEIVNNGFTNSQFEIDDDWEICYGALEFRTSKFPNIRNTVQQLKNMGFRVTLWIHPFINKGCEPYYTTAKDNGIFRRYLVKDHNGNIDTQWWNSEKGEAAYIDFTNPEAAAWYTGRLRKLLEDTGIDSYKFDAGESSWQPDDPMFDIPLEDQYPQKITQDFVRTVTEFGPIVEVRTGFRDQKYNVYMRMLDLYSTWSWFNGLPTLIPTLLQFNMNGYPFVLPDMIGGNGYGSDVPDRELFVRWLQATVFMPTLQFSFVPWDFEDGDGINVVEVCRNFVKLHEDYADTIIQRFERAVSYGEPVNPPVWWLDPRDKTAQTVSDAFLLGEDILAAPVVKQGQRFRNIYLPVGRWQDGNNGSIYQGPRWLDNYPAPLSILPYFIRLP</sequence>
<dbReference type="InterPro" id="IPR000322">
    <property type="entry name" value="Glyco_hydro_31_TIM"/>
</dbReference>
<evidence type="ECO:0000256" key="2">
    <source>
        <dbReference type="ARBA" id="ARBA00022729"/>
    </source>
</evidence>
<accession>A0A1B0DC58</accession>
<proteinExistence type="inferred from homology"/>
<dbReference type="SUPFAM" id="SSF51445">
    <property type="entry name" value="(Trans)glycosidases"/>
    <property type="match status" value="1"/>
</dbReference>
<dbReference type="InterPro" id="IPR048395">
    <property type="entry name" value="Glyco_hydro_31_C"/>
</dbReference>
<dbReference type="GO" id="GO:0005975">
    <property type="term" value="P:carbohydrate metabolic process"/>
    <property type="evidence" value="ECO:0007669"/>
    <property type="project" value="InterPro"/>
</dbReference>
<dbReference type="EMBL" id="AJVK01030572">
    <property type="status" value="NOT_ANNOTATED_CDS"/>
    <property type="molecule type" value="Genomic_DNA"/>
</dbReference>
<dbReference type="SUPFAM" id="SSF51011">
    <property type="entry name" value="Glycosyl hydrolase domain"/>
    <property type="match status" value="1"/>
</dbReference>
<dbReference type="InterPro" id="IPR050985">
    <property type="entry name" value="Alpha-glycosidase_related"/>
</dbReference>
<protein>
    <recommendedName>
        <fullName evidence="10">Glycoside hydrolase family 31 N-terminal domain-containing protein</fullName>
    </recommendedName>
</protein>
<comment type="similarity">
    <text evidence="1 5">Belongs to the glycosyl hydrolase 31 family.</text>
</comment>
<dbReference type="Pfam" id="PF21365">
    <property type="entry name" value="Glyco_hydro_31_3rd"/>
    <property type="match status" value="1"/>
</dbReference>
<evidence type="ECO:0000256" key="1">
    <source>
        <dbReference type="ARBA" id="ARBA00007806"/>
    </source>
</evidence>
<dbReference type="VEuPathDB" id="VectorBase:PPAI005397"/>
<evidence type="ECO:0000259" key="6">
    <source>
        <dbReference type="Pfam" id="PF01055"/>
    </source>
</evidence>
<dbReference type="Gene3D" id="2.60.40.1180">
    <property type="entry name" value="Golgi alpha-mannosidase II"/>
    <property type="match status" value="1"/>
</dbReference>
<dbReference type="Pfam" id="PF01055">
    <property type="entry name" value="Glyco_hydro_31_2nd"/>
    <property type="match status" value="1"/>
</dbReference>
<evidence type="ECO:0008006" key="10">
    <source>
        <dbReference type="Google" id="ProtNLM"/>
    </source>
</evidence>
<dbReference type="EMBL" id="AJVK01030574">
    <property type="status" value="NOT_ANNOTATED_CDS"/>
    <property type="molecule type" value="Genomic_DNA"/>
</dbReference>
<evidence type="ECO:0000256" key="3">
    <source>
        <dbReference type="ARBA" id="ARBA00022801"/>
    </source>
</evidence>
<organism evidence="8 9">
    <name type="scientific">Phlebotomus papatasi</name>
    <name type="common">Sandfly</name>
    <dbReference type="NCBI Taxonomy" id="29031"/>
    <lineage>
        <taxon>Eukaryota</taxon>
        <taxon>Metazoa</taxon>
        <taxon>Ecdysozoa</taxon>
        <taxon>Arthropoda</taxon>
        <taxon>Hexapoda</taxon>
        <taxon>Insecta</taxon>
        <taxon>Pterygota</taxon>
        <taxon>Neoptera</taxon>
        <taxon>Endopterygota</taxon>
        <taxon>Diptera</taxon>
        <taxon>Nematocera</taxon>
        <taxon>Psychodoidea</taxon>
        <taxon>Psychodidae</taxon>
        <taxon>Phlebotomus</taxon>
        <taxon>Phlebotomus</taxon>
    </lineage>
</organism>
<dbReference type="CDD" id="cd06592">
    <property type="entry name" value="GH31_NET37"/>
    <property type="match status" value="1"/>
</dbReference>
<feature type="domain" description="Glycosyl hydrolase family 31 C-terminal" evidence="7">
    <location>
        <begin position="572"/>
        <end position="654"/>
    </location>
</feature>
<evidence type="ECO:0000256" key="4">
    <source>
        <dbReference type="ARBA" id="ARBA00023295"/>
    </source>
</evidence>
<keyword evidence="2" id="KW-0732">Signal</keyword>
<dbReference type="Gene3D" id="3.20.20.80">
    <property type="entry name" value="Glycosidases"/>
    <property type="match status" value="1"/>
</dbReference>
<dbReference type="GO" id="GO:0004553">
    <property type="term" value="F:hydrolase activity, hydrolyzing O-glycosyl compounds"/>
    <property type="evidence" value="ECO:0007669"/>
    <property type="project" value="InterPro"/>
</dbReference>
<dbReference type="EMBL" id="AJVK01030573">
    <property type="status" value="NOT_ANNOTATED_CDS"/>
    <property type="molecule type" value="Genomic_DNA"/>
</dbReference>
<evidence type="ECO:0000313" key="8">
    <source>
        <dbReference type="EnsemblMetazoa" id="PPAI005397-PA"/>
    </source>
</evidence>
<dbReference type="InterPro" id="IPR013780">
    <property type="entry name" value="Glyco_hydro_b"/>
</dbReference>